<organism evidence="1 2">
    <name type="scientific">Zostera marina</name>
    <name type="common">Eelgrass</name>
    <dbReference type="NCBI Taxonomy" id="29655"/>
    <lineage>
        <taxon>Eukaryota</taxon>
        <taxon>Viridiplantae</taxon>
        <taxon>Streptophyta</taxon>
        <taxon>Embryophyta</taxon>
        <taxon>Tracheophyta</taxon>
        <taxon>Spermatophyta</taxon>
        <taxon>Magnoliopsida</taxon>
        <taxon>Liliopsida</taxon>
        <taxon>Zosteraceae</taxon>
        <taxon>Zostera</taxon>
    </lineage>
</organism>
<accession>A0A0K9PKY6</accession>
<dbReference type="Proteomes" id="UP000036987">
    <property type="component" value="Unassembled WGS sequence"/>
</dbReference>
<proteinExistence type="predicted"/>
<dbReference type="EMBL" id="LFYR01000753">
    <property type="protein sequence ID" value="KMZ69718.1"/>
    <property type="molecule type" value="Genomic_DNA"/>
</dbReference>
<dbReference type="OrthoDB" id="1725351at2759"/>
<evidence type="ECO:0008006" key="3">
    <source>
        <dbReference type="Google" id="ProtNLM"/>
    </source>
</evidence>
<comment type="caution">
    <text evidence="1">The sequence shown here is derived from an EMBL/GenBank/DDBJ whole genome shotgun (WGS) entry which is preliminary data.</text>
</comment>
<evidence type="ECO:0000313" key="2">
    <source>
        <dbReference type="Proteomes" id="UP000036987"/>
    </source>
</evidence>
<gene>
    <name evidence="1" type="ORF">ZOSMA_208G00090</name>
</gene>
<keyword evidence="2" id="KW-1185">Reference proteome</keyword>
<evidence type="ECO:0000313" key="1">
    <source>
        <dbReference type="EMBL" id="KMZ69718.1"/>
    </source>
</evidence>
<name>A0A0K9PKY6_ZOSMR</name>
<reference evidence="2" key="1">
    <citation type="journal article" date="2016" name="Nature">
        <title>The genome of the seagrass Zostera marina reveals angiosperm adaptation to the sea.</title>
        <authorList>
            <person name="Olsen J.L."/>
            <person name="Rouze P."/>
            <person name="Verhelst B."/>
            <person name="Lin Y.-C."/>
            <person name="Bayer T."/>
            <person name="Collen J."/>
            <person name="Dattolo E."/>
            <person name="De Paoli E."/>
            <person name="Dittami S."/>
            <person name="Maumus F."/>
            <person name="Michel G."/>
            <person name="Kersting A."/>
            <person name="Lauritano C."/>
            <person name="Lohaus R."/>
            <person name="Toepel M."/>
            <person name="Tonon T."/>
            <person name="Vanneste K."/>
            <person name="Amirebrahimi M."/>
            <person name="Brakel J."/>
            <person name="Bostroem C."/>
            <person name="Chovatia M."/>
            <person name="Grimwood J."/>
            <person name="Jenkins J.W."/>
            <person name="Jueterbock A."/>
            <person name="Mraz A."/>
            <person name="Stam W.T."/>
            <person name="Tice H."/>
            <person name="Bornberg-Bauer E."/>
            <person name="Green P.J."/>
            <person name="Pearson G.A."/>
            <person name="Procaccini G."/>
            <person name="Duarte C.M."/>
            <person name="Schmutz J."/>
            <person name="Reusch T.B.H."/>
            <person name="Van de Peer Y."/>
        </authorList>
    </citation>
    <scope>NUCLEOTIDE SEQUENCE [LARGE SCALE GENOMIC DNA]</scope>
    <source>
        <strain evidence="2">cv. Finnish</strain>
    </source>
</reference>
<protein>
    <recommendedName>
        <fullName evidence="3">FAR1 domain-containing protein</fullName>
    </recommendedName>
</protein>
<dbReference type="AlphaFoldDB" id="A0A0K9PKY6"/>
<sequence length="72" mass="8355">MSFDSLEEAEALYYSYAGSISFSVRKGSTRHSKRGLRKKNICMFQGRKIEGYHSSSRPYVRKTKKTMTHQES</sequence>